<sequence length="340" mass="36745">MAGPIAAFDQCDRRRDAQYRLMRIGSVELASNVILAPMAGITDLPFRRLCREQGAGLAVGEMVAADGRLAHTPKSRRRLAFVGEPGPVVVQMLGRDPAQLAEAARRQVGLGADIIDLNMGCPVKKVCRAAVGAALLRDTRQVARILAAVVAAASPAPVTLKIRTGWSRAERNAVAIARLAEECGIAGLTIHGRTRECGYAIPAEYETIQSVRGAVRLPLIANGDIDSPEKARRVLDYTGADAIMIGRAARGRPWILGRIAQYLATGAYDLDPTPGGLRTILETHLDGLYSFYGADLGVRMARKHLAWYGRDLPDAVAFRTRINQALSPERQRSLVESFFA</sequence>
<keyword evidence="15" id="KW-1185">Reference proteome</keyword>
<feature type="domain" description="DUS-like FMN-binding" evidence="13">
    <location>
        <begin position="34"/>
        <end position="336"/>
    </location>
</feature>
<evidence type="ECO:0000259" key="13">
    <source>
        <dbReference type="Pfam" id="PF01207"/>
    </source>
</evidence>
<keyword evidence="3" id="KW-0820">tRNA-binding</keyword>
<evidence type="ECO:0000256" key="5">
    <source>
        <dbReference type="ARBA" id="ARBA00022643"/>
    </source>
</evidence>
<evidence type="ECO:0000256" key="8">
    <source>
        <dbReference type="ARBA" id="ARBA00022884"/>
    </source>
</evidence>
<evidence type="ECO:0000256" key="7">
    <source>
        <dbReference type="ARBA" id="ARBA00022857"/>
    </source>
</evidence>
<dbReference type="CDD" id="cd02801">
    <property type="entry name" value="DUS_like_FMN"/>
    <property type="match status" value="1"/>
</dbReference>
<comment type="caution">
    <text evidence="14">The sequence shown here is derived from an EMBL/GenBank/DDBJ whole genome shotgun (WGS) entry which is preliminary data.</text>
</comment>
<dbReference type="PIRSF" id="PIRSF006621">
    <property type="entry name" value="Dus"/>
    <property type="match status" value="1"/>
</dbReference>
<keyword evidence="9 12" id="KW-0560">Oxidoreductase</keyword>
<organism evidence="14 15">
    <name type="scientific">Thioalkalicoccus limnaeus</name>
    <dbReference type="NCBI Taxonomy" id="120681"/>
    <lineage>
        <taxon>Bacteria</taxon>
        <taxon>Pseudomonadati</taxon>
        <taxon>Pseudomonadota</taxon>
        <taxon>Gammaproteobacteria</taxon>
        <taxon>Chromatiales</taxon>
        <taxon>Chromatiaceae</taxon>
        <taxon>Thioalkalicoccus</taxon>
    </lineage>
</organism>
<accession>A0ABV4BHW4</accession>
<dbReference type="EC" id="1.3.1.-" evidence="12"/>
<dbReference type="Gene3D" id="1.10.1200.80">
    <property type="entry name" value="Putative flavin oxidoreducatase, domain 2"/>
    <property type="match status" value="1"/>
</dbReference>
<gene>
    <name evidence="14" type="primary">dusB</name>
    <name evidence="14" type="ORF">ABC977_06405</name>
</gene>
<evidence type="ECO:0000313" key="14">
    <source>
        <dbReference type="EMBL" id="MEY6432040.1"/>
    </source>
</evidence>
<dbReference type="NCBIfam" id="TIGR00737">
    <property type="entry name" value="nifR3_yhdG"/>
    <property type="match status" value="1"/>
</dbReference>
<reference evidence="14 15" key="1">
    <citation type="submission" date="2024-05" db="EMBL/GenBank/DDBJ databases">
        <title>Genome Sequence and Characterization of the New Strain Purple Sulfur Bacterium of Genus Thioalkalicoccus.</title>
        <authorList>
            <person name="Bryantseva I.A."/>
            <person name="Kyndt J.A."/>
            <person name="Imhoff J.F."/>
        </authorList>
    </citation>
    <scope>NUCLEOTIDE SEQUENCE [LARGE SCALE GENOMIC DNA]</scope>
    <source>
        <strain evidence="14 15">Um2</strain>
    </source>
</reference>
<proteinExistence type="inferred from homology"/>
<dbReference type="PANTHER" id="PTHR45846:SF1">
    <property type="entry name" value="TRNA-DIHYDROURIDINE(47) SYNTHASE [NAD(P)(+)]-LIKE"/>
    <property type="match status" value="1"/>
</dbReference>
<dbReference type="PANTHER" id="PTHR45846">
    <property type="entry name" value="TRNA-DIHYDROURIDINE(47) SYNTHASE [NAD(P)(+)]-LIKE"/>
    <property type="match status" value="1"/>
</dbReference>
<comment type="similarity">
    <text evidence="12">Belongs to the dus family.</text>
</comment>
<comment type="catalytic activity">
    <reaction evidence="11">
        <text>a 5,6-dihydrouridine in tRNA + NAD(+) = a uridine in tRNA + NADH + H(+)</text>
        <dbReference type="Rhea" id="RHEA:54452"/>
        <dbReference type="Rhea" id="RHEA-COMP:13339"/>
        <dbReference type="Rhea" id="RHEA-COMP:13887"/>
        <dbReference type="ChEBI" id="CHEBI:15378"/>
        <dbReference type="ChEBI" id="CHEBI:57540"/>
        <dbReference type="ChEBI" id="CHEBI:57945"/>
        <dbReference type="ChEBI" id="CHEBI:65315"/>
        <dbReference type="ChEBI" id="CHEBI:74443"/>
    </reaction>
</comment>
<dbReference type="InterPro" id="IPR035587">
    <property type="entry name" value="DUS-like_FMN-bd"/>
</dbReference>
<dbReference type="InterPro" id="IPR004652">
    <property type="entry name" value="DusB-like"/>
</dbReference>
<comment type="catalytic activity">
    <reaction evidence="10">
        <text>a 5,6-dihydrouridine in tRNA + NADP(+) = a uridine in tRNA + NADPH + H(+)</text>
        <dbReference type="Rhea" id="RHEA:23624"/>
        <dbReference type="Rhea" id="RHEA-COMP:13339"/>
        <dbReference type="Rhea" id="RHEA-COMP:13887"/>
        <dbReference type="ChEBI" id="CHEBI:15378"/>
        <dbReference type="ChEBI" id="CHEBI:57783"/>
        <dbReference type="ChEBI" id="CHEBI:58349"/>
        <dbReference type="ChEBI" id="CHEBI:65315"/>
        <dbReference type="ChEBI" id="CHEBI:74443"/>
    </reaction>
</comment>
<dbReference type="Pfam" id="PF01207">
    <property type="entry name" value="Dus"/>
    <property type="match status" value="1"/>
</dbReference>
<evidence type="ECO:0000313" key="15">
    <source>
        <dbReference type="Proteomes" id="UP001564408"/>
    </source>
</evidence>
<evidence type="ECO:0000256" key="12">
    <source>
        <dbReference type="PIRNR" id="PIRNR006621"/>
    </source>
</evidence>
<dbReference type="Gene3D" id="3.20.20.70">
    <property type="entry name" value="Aldolase class I"/>
    <property type="match status" value="1"/>
</dbReference>
<comment type="cofactor">
    <cofactor evidence="1 12">
        <name>FMN</name>
        <dbReference type="ChEBI" id="CHEBI:58210"/>
    </cofactor>
</comment>
<evidence type="ECO:0000256" key="3">
    <source>
        <dbReference type="ARBA" id="ARBA00022555"/>
    </source>
</evidence>
<dbReference type="RefSeq" id="WP_369666414.1">
    <property type="nucleotide sequence ID" value="NZ_JBDKXB010000005.1"/>
</dbReference>
<evidence type="ECO:0000256" key="4">
    <source>
        <dbReference type="ARBA" id="ARBA00022630"/>
    </source>
</evidence>
<evidence type="ECO:0000256" key="11">
    <source>
        <dbReference type="ARBA" id="ARBA00048802"/>
    </source>
</evidence>
<dbReference type="InterPro" id="IPR018517">
    <property type="entry name" value="tRNA_hU_synthase_CS"/>
</dbReference>
<keyword evidence="6 12" id="KW-0819">tRNA processing</keyword>
<name>A0ABV4BHW4_9GAMM</name>
<comment type="function">
    <text evidence="2 12">Catalyzes the synthesis of 5,6-dihydrouridine (D), a modified base found in the D-loop of most tRNAs, via the reduction of the C5-C6 double bond in target uridines.</text>
</comment>
<dbReference type="InterPro" id="IPR024036">
    <property type="entry name" value="tRNA-dHydroUridine_Synthase_C"/>
</dbReference>
<keyword evidence="7" id="KW-0521">NADP</keyword>
<dbReference type="EMBL" id="JBDKXB010000005">
    <property type="protein sequence ID" value="MEY6432040.1"/>
    <property type="molecule type" value="Genomic_DNA"/>
</dbReference>
<dbReference type="InterPro" id="IPR013785">
    <property type="entry name" value="Aldolase_TIM"/>
</dbReference>
<dbReference type="SUPFAM" id="SSF51395">
    <property type="entry name" value="FMN-linked oxidoreductases"/>
    <property type="match status" value="1"/>
</dbReference>
<dbReference type="Proteomes" id="UP001564408">
    <property type="component" value="Unassembled WGS sequence"/>
</dbReference>
<dbReference type="InterPro" id="IPR001269">
    <property type="entry name" value="DUS_fam"/>
</dbReference>
<keyword evidence="4 12" id="KW-0285">Flavoprotein</keyword>
<evidence type="ECO:0000256" key="1">
    <source>
        <dbReference type="ARBA" id="ARBA00001917"/>
    </source>
</evidence>
<keyword evidence="8" id="KW-0694">RNA-binding</keyword>
<evidence type="ECO:0000256" key="10">
    <source>
        <dbReference type="ARBA" id="ARBA00048205"/>
    </source>
</evidence>
<dbReference type="GO" id="GO:0016491">
    <property type="term" value="F:oxidoreductase activity"/>
    <property type="evidence" value="ECO:0007669"/>
    <property type="project" value="UniProtKB-KW"/>
</dbReference>
<protein>
    <recommendedName>
        <fullName evidence="12">tRNA-dihydrouridine synthase</fullName>
        <ecNumber evidence="12">1.3.1.-</ecNumber>
    </recommendedName>
</protein>
<evidence type="ECO:0000256" key="9">
    <source>
        <dbReference type="ARBA" id="ARBA00023002"/>
    </source>
</evidence>
<evidence type="ECO:0000256" key="2">
    <source>
        <dbReference type="ARBA" id="ARBA00002790"/>
    </source>
</evidence>
<evidence type="ECO:0000256" key="6">
    <source>
        <dbReference type="ARBA" id="ARBA00022694"/>
    </source>
</evidence>
<dbReference type="PROSITE" id="PS01136">
    <property type="entry name" value="UPF0034"/>
    <property type="match status" value="1"/>
</dbReference>
<keyword evidence="5 12" id="KW-0288">FMN</keyword>